<keyword evidence="9" id="KW-1185">Reference proteome</keyword>
<sequence length="287" mass="32510">MLKSAVAQAAEAGTGGVANRDLQMTDQDFQTICALIHRHAGIALAPHKKEMVYSRLARRLRHYGMTRFKDYLALLQRPNSDEWEAFTNALTTNLTSFFREAQHFDVMAEYVKTLKHAPRIWSCAASTGEELYSIGMTLYETLGPAAAQATVIGTDIDTQVLSKARQGVYPLEGARSVGEARLRRFFLRGKGDKAGLVRVSRELNELIEFKRLNLLDAQWSMKGPFDIIFCRNIMIYFDHETQTQLLDRIADLLAPGGLFFAGHSENFSAQTRKMKLIRNTVYRRLDK</sequence>
<dbReference type="Gene3D" id="3.40.50.150">
    <property type="entry name" value="Vaccinia Virus protein VP39"/>
    <property type="match status" value="1"/>
</dbReference>
<keyword evidence="4 5" id="KW-0949">S-adenosyl-L-methionine</keyword>
<feature type="binding site" evidence="6">
    <location>
        <position position="130"/>
    </location>
    <ligand>
        <name>S-adenosyl-L-methionine</name>
        <dbReference type="ChEBI" id="CHEBI:59789"/>
    </ligand>
</feature>
<dbReference type="SUPFAM" id="SSF47757">
    <property type="entry name" value="Chemotaxis receptor methyltransferase CheR, N-terminal domain"/>
    <property type="match status" value="1"/>
</dbReference>
<protein>
    <recommendedName>
        <fullName evidence="5">Chemotaxis protein methyltransferase</fullName>
        <ecNumber evidence="5">2.1.1.80</ecNumber>
    </recommendedName>
</protein>
<feature type="binding site" evidence="6">
    <location>
        <position position="95"/>
    </location>
    <ligand>
        <name>S-adenosyl-L-methionine</name>
        <dbReference type="ChEBI" id="CHEBI:59789"/>
    </ligand>
</feature>
<dbReference type="STRING" id="1123510.GCA_000620025_02407"/>
<dbReference type="InterPro" id="IPR029063">
    <property type="entry name" value="SAM-dependent_MTases_sf"/>
</dbReference>
<keyword evidence="3 5" id="KW-0808">Transferase</keyword>
<evidence type="ECO:0000256" key="1">
    <source>
        <dbReference type="ARBA" id="ARBA00001541"/>
    </source>
</evidence>
<dbReference type="Proteomes" id="UP000267342">
    <property type="component" value="Chromosome"/>
</dbReference>
<dbReference type="PANTHER" id="PTHR24422:SF19">
    <property type="entry name" value="CHEMOTAXIS PROTEIN METHYLTRANSFERASE"/>
    <property type="match status" value="1"/>
</dbReference>
<dbReference type="GO" id="GO:0008983">
    <property type="term" value="F:protein-glutamate O-methyltransferase activity"/>
    <property type="evidence" value="ECO:0007669"/>
    <property type="project" value="UniProtKB-EC"/>
</dbReference>
<dbReference type="InterPro" id="IPR022642">
    <property type="entry name" value="CheR_C"/>
</dbReference>
<feature type="binding site" evidence="6">
    <location>
        <position position="93"/>
    </location>
    <ligand>
        <name>S-adenosyl-L-methionine</name>
        <dbReference type="ChEBI" id="CHEBI:59789"/>
    </ligand>
</feature>
<dbReference type="PRINTS" id="PR00996">
    <property type="entry name" value="CHERMTFRASE"/>
</dbReference>
<evidence type="ECO:0000259" key="7">
    <source>
        <dbReference type="PROSITE" id="PS50123"/>
    </source>
</evidence>
<proteinExistence type="predicted"/>
<feature type="domain" description="CheR-type methyltransferase" evidence="7">
    <location>
        <begin position="17"/>
        <end position="287"/>
    </location>
</feature>
<evidence type="ECO:0000313" key="8">
    <source>
        <dbReference type="EMBL" id="BBG30404.1"/>
    </source>
</evidence>
<evidence type="ECO:0000256" key="6">
    <source>
        <dbReference type="PIRSR" id="PIRSR000410-1"/>
    </source>
</evidence>
<keyword evidence="2 5" id="KW-0489">Methyltransferase</keyword>
<accession>A0A348HFK2</accession>
<comment type="catalytic activity">
    <reaction evidence="1 5">
        <text>L-glutamyl-[protein] + S-adenosyl-L-methionine = [protein]-L-glutamate 5-O-methyl ester + S-adenosyl-L-homocysteine</text>
        <dbReference type="Rhea" id="RHEA:24452"/>
        <dbReference type="Rhea" id="RHEA-COMP:10208"/>
        <dbReference type="Rhea" id="RHEA-COMP:10311"/>
        <dbReference type="ChEBI" id="CHEBI:29973"/>
        <dbReference type="ChEBI" id="CHEBI:57856"/>
        <dbReference type="ChEBI" id="CHEBI:59789"/>
        <dbReference type="ChEBI" id="CHEBI:82795"/>
        <dbReference type="EC" id="2.1.1.80"/>
    </reaction>
</comment>
<dbReference type="Pfam" id="PF03705">
    <property type="entry name" value="CheR_N"/>
    <property type="match status" value="1"/>
</dbReference>
<dbReference type="EC" id="2.1.1.80" evidence="5"/>
<dbReference type="PANTHER" id="PTHR24422">
    <property type="entry name" value="CHEMOTAXIS PROTEIN METHYLTRANSFERASE"/>
    <property type="match status" value="1"/>
</dbReference>
<feature type="binding site" evidence="6">
    <location>
        <begin position="213"/>
        <end position="214"/>
    </location>
    <ligand>
        <name>S-adenosyl-L-methionine</name>
        <dbReference type="ChEBI" id="CHEBI:59789"/>
    </ligand>
</feature>
<evidence type="ECO:0000256" key="5">
    <source>
        <dbReference type="PIRNR" id="PIRNR000410"/>
    </source>
</evidence>
<dbReference type="PROSITE" id="PS50123">
    <property type="entry name" value="CHER"/>
    <property type="match status" value="1"/>
</dbReference>
<dbReference type="RefSeq" id="WP_027705447.1">
    <property type="nucleotide sequence ID" value="NZ_AP018933.1"/>
</dbReference>
<dbReference type="InterPro" id="IPR022641">
    <property type="entry name" value="CheR_N"/>
</dbReference>
<evidence type="ECO:0000256" key="2">
    <source>
        <dbReference type="ARBA" id="ARBA00022603"/>
    </source>
</evidence>
<dbReference type="EMBL" id="AP018933">
    <property type="protein sequence ID" value="BBG30404.1"/>
    <property type="molecule type" value="Genomic_DNA"/>
</dbReference>
<feature type="binding site" evidence="6">
    <location>
        <position position="155"/>
    </location>
    <ligand>
        <name>S-adenosyl-L-methionine</name>
        <dbReference type="ChEBI" id="CHEBI:59789"/>
    </ligand>
</feature>
<evidence type="ECO:0000256" key="4">
    <source>
        <dbReference type="ARBA" id="ARBA00022691"/>
    </source>
</evidence>
<dbReference type="AlphaFoldDB" id="A0A348HFK2"/>
<dbReference type="SMART" id="SM00138">
    <property type="entry name" value="MeTrc"/>
    <property type="match status" value="1"/>
</dbReference>
<dbReference type="OrthoDB" id="9816309at2"/>
<reference evidence="8 9" key="1">
    <citation type="submission" date="2018-09" db="EMBL/GenBank/DDBJ databases">
        <title>Zymobacter palmae IAM14233 (=T109) whole genome analysis.</title>
        <authorList>
            <person name="Yanase H."/>
        </authorList>
    </citation>
    <scope>NUCLEOTIDE SEQUENCE [LARGE SCALE GENOMIC DNA]</scope>
    <source>
        <strain evidence="8 9">IAM14233</strain>
    </source>
</reference>
<dbReference type="PIRSF" id="PIRSF000410">
    <property type="entry name" value="CheR"/>
    <property type="match status" value="1"/>
</dbReference>
<dbReference type="KEGG" id="zpl:ZBT109_1648"/>
<evidence type="ECO:0000313" key="9">
    <source>
        <dbReference type="Proteomes" id="UP000267342"/>
    </source>
</evidence>
<comment type="function">
    <text evidence="5">Methylation of the membrane-bound methyl-accepting chemotaxis proteins (MCP) to form gamma-glutamyl methyl ester residues in MCP.</text>
</comment>
<evidence type="ECO:0000256" key="3">
    <source>
        <dbReference type="ARBA" id="ARBA00022679"/>
    </source>
</evidence>
<dbReference type="Pfam" id="PF01739">
    <property type="entry name" value="CheR"/>
    <property type="match status" value="1"/>
</dbReference>
<feature type="binding site" evidence="6">
    <location>
        <position position="99"/>
    </location>
    <ligand>
        <name>S-adenosyl-L-methionine</name>
        <dbReference type="ChEBI" id="CHEBI:59789"/>
    </ligand>
</feature>
<dbReference type="CDD" id="cd02440">
    <property type="entry name" value="AdoMet_MTases"/>
    <property type="match status" value="1"/>
</dbReference>
<dbReference type="SUPFAM" id="SSF53335">
    <property type="entry name" value="S-adenosyl-L-methionine-dependent methyltransferases"/>
    <property type="match status" value="1"/>
</dbReference>
<dbReference type="InterPro" id="IPR036804">
    <property type="entry name" value="CheR_N_sf"/>
</dbReference>
<dbReference type="InterPro" id="IPR050903">
    <property type="entry name" value="Bact_Chemotaxis_MeTrfase"/>
</dbReference>
<dbReference type="InterPro" id="IPR000780">
    <property type="entry name" value="CheR_MeTrfase"/>
</dbReference>
<feature type="binding site" evidence="6">
    <location>
        <begin position="231"/>
        <end position="232"/>
    </location>
    <ligand>
        <name>S-adenosyl-L-methionine</name>
        <dbReference type="ChEBI" id="CHEBI:59789"/>
    </ligand>
</feature>
<gene>
    <name evidence="8" type="ORF">ZBT109_1648</name>
</gene>
<organism evidence="8 9">
    <name type="scientific">Zymobacter palmae</name>
    <dbReference type="NCBI Taxonomy" id="33074"/>
    <lineage>
        <taxon>Bacteria</taxon>
        <taxon>Pseudomonadati</taxon>
        <taxon>Pseudomonadota</taxon>
        <taxon>Gammaproteobacteria</taxon>
        <taxon>Oceanospirillales</taxon>
        <taxon>Halomonadaceae</taxon>
        <taxon>Zymobacter group</taxon>
        <taxon>Zymobacter</taxon>
    </lineage>
</organism>
<dbReference type="Gene3D" id="1.10.155.10">
    <property type="entry name" value="Chemotaxis receptor methyltransferase CheR, N-terminal domain"/>
    <property type="match status" value="1"/>
</dbReference>
<dbReference type="InterPro" id="IPR026024">
    <property type="entry name" value="Chemotaxis_MeTrfase_CheR"/>
</dbReference>
<dbReference type="GO" id="GO:0032259">
    <property type="term" value="P:methylation"/>
    <property type="evidence" value="ECO:0007669"/>
    <property type="project" value="UniProtKB-KW"/>
</dbReference>
<name>A0A348HFK2_9GAMM</name>